<evidence type="ECO:0000259" key="1">
    <source>
        <dbReference type="Pfam" id="PF13511"/>
    </source>
</evidence>
<name>A0A2S5TLD2_9GAMM</name>
<organism evidence="2 3">
    <name type="scientific">Solimonas fluminis</name>
    <dbReference type="NCBI Taxonomy" id="2086571"/>
    <lineage>
        <taxon>Bacteria</taxon>
        <taxon>Pseudomonadati</taxon>
        <taxon>Pseudomonadota</taxon>
        <taxon>Gammaproteobacteria</taxon>
        <taxon>Nevskiales</taxon>
        <taxon>Nevskiaceae</taxon>
        <taxon>Solimonas</taxon>
    </lineage>
</organism>
<feature type="domain" description="DUF4124" evidence="1">
    <location>
        <begin position="38"/>
        <end position="73"/>
    </location>
</feature>
<gene>
    <name evidence="2" type="ORF">C3942_02360</name>
</gene>
<comment type="caution">
    <text evidence="2">The sequence shown here is derived from an EMBL/GenBank/DDBJ whole genome shotgun (WGS) entry which is preliminary data.</text>
</comment>
<evidence type="ECO:0000313" key="2">
    <source>
        <dbReference type="EMBL" id="PPE75757.1"/>
    </source>
</evidence>
<dbReference type="InterPro" id="IPR025392">
    <property type="entry name" value="DUF4124"/>
</dbReference>
<proteinExistence type="predicted"/>
<evidence type="ECO:0000313" key="3">
    <source>
        <dbReference type="Proteomes" id="UP000238220"/>
    </source>
</evidence>
<dbReference type="Proteomes" id="UP000238220">
    <property type="component" value="Unassembled WGS sequence"/>
</dbReference>
<dbReference type="AlphaFoldDB" id="A0A2S5TLD2"/>
<keyword evidence="3" id="KW-1185">Reference proteome</keyword>
<dbReference type="EMBL" id="PSNW01000001">
    <property type="protein sequence ID" value="PPE75757.1"/>
    <property type="molecule type" value="Genomic_DNA"/>
</dbReference>
<protein>
    <recommendedName>
        <fullName evidence="1">DUF4124 domain-containing protein</fullName>
    </recommendedName>
</protein>
<dbReference type="Pfam" id="PF13511">
    <property type="entry name" value="DUF4124"/>
    <property type="match status" value="1"/>
</dbReference>
<accession>A0A2S5TLD2</accession>
<reference evidence="2 3" key="1">
    <citation type="submission" date="2018-02" db="EMBL/GenBank/DDBJ databases">
        <title>Genome sequencing of Solimonas sp. HR-BB.</title>
        <authorList>
            <person name="Lee Y."/>
            <person name="Jeon C.O."/>
        </authorList>
    </citation>
    <scope>NUCLEOTIDE SEQUENCE [LARGE SCALE GENOMIC DNA]</scope>
    <source>
        <strain evidence="2 3">HR-BB</strain>
    </source>
</reference>
<sequence>MMHWGRMGASAGCSTPGFGEMLQMMPFRNLAGLLLAAALLGPSPEAAAEVFRCKNASGAVEFQDRPCKDAADQASSRRASGPRCMGGDGQWYPYGDARCEASGPQAGAGAAQEQEKAEAERYLRCLAVRSKAEKLVGTVFSSFRQVCDAAPDAQKPENGPEGARTRWVFRSSYDLDIYTQGDRIMEIRKQP</sequence>